<gene>
    <name evidence="2" type="ORF">GQR91_00990</name>
    <name evidence="3" type="ORF">SAMN05216557_104250</name>
</gene>
<dbReference type="OrthoDB" id="7478750at2"/>
<evidence type="ECO:0000313" key="3">
    <source>
        <dbReference type="EMBL" id="SDF62599.1"/>
    </source>
</evidence>
<dbReference type="EMBL" id="WSUT01000001">
    <property type="protein sequence ID" value="MWC42236.1"/>
    <property type="molecule type" value="Genomic_DNA"/>
</dbReference>
<feature type="transmembrane region" description="Helical" evidence="1">
    <location>
        <begin position="12"/>
        <end position="34"/>
    </location>
</feature>
<reference evidence="2 5" key="2">
    <citation type="submission" date="2019-12" db="EMBL/GenBank/DDBJ databases">
        <authorList>
            <person name="Zheng J."/>
        </authorList>
    </citation>
    <scope>NUCLEOTIDE SEQUENCE [LARGE SCALE GENOMIC DNA]</scope>
    <source>
        <strain evidence="2 5">DSM 27347</strain>
    </source>
</reference>
<evidence type="ECO:0000313" key="4">
    <source>
        <dbReference type="Proteomes" id="UP000323502"/>
    </source>
</evidence>
<reference evidence="3 4" key="1">
    <citation type="submission" date="2016-10" db="EMBL/GenBank/DDBJ databases">
        <authorList>
            <person name="Varghese N."/>
            <person name="Submissions S."/>
        </authorList>
    </citation>
    <scope>NUCLEOTIDE SEQUENCE [LARGE SCALE GENOMIC DNA]</scope>
    <source>
        <strain evidence="3 4">S7-754</strain>
    </source>
</reference>
<sequence>MQVVRHLLAQRRLAVLICAAALLMKLLIPAGYMIGSDHGRLSIILCSGIAAPAGEAVAAMPMPAMHGEMADHRAPEKHGKAGDHGRAEMPCAFSGLSTASLGAVDPVQLAALIAFVMAIGLAGVLLPMPAGPAYLRPPLRGPPLHL</sequence>
<protein>
    <recommendedName>
        <fullName evidence="6">DUF2946 domain-containing protein</fullName>
    </recommendedName>
</protein>
<dbReference type="EMBL" id="FNBI01000004">
    <property type="protein sequence ID" value="SDF62599.1"/>
    <property type="molecule type" value="Genomic_DNA"/>
</dbReference>
<keyword evidence="1" id="KW-0472">Membrane</keyword>
<evidence type="ECO:0000313" key="2">
    <source>
        <dbReference type="EMBL" id="MWC42236.1"/>
    </source>
</evidence>
<evidence type="ECO:0008006" key="6">
    <source>
        <dbReference type="Google" id="ProtNLM"/>
    </source>
</evidence>
<accession>A0A1G7MN83</accession>
<keyword evidence="1" id="KW-1133">Transmembrane helix</keyword>
<keyword evidence="1" id="KW-0812">Transmembrane</keyword>
<proteinExistence type="predicted"/>
<dbReference type="AlphaFoldDB" id="A0A1G7MN83"/>
<dbReference type="Proteomes" id="UP000323502">
    <property type="component" value="Unassembled WGS sequence"/>
</dbReference>
<evidence type="ECO:0000313" key="5">
    <source>
        <dbReference type="Proteomes" id="UP000436801"/>
    </source>
</evidence>
<organism evidence="3 4">
    <name type="scientific">Sphingomonas carotinifaciens</name>
    <dbReference type="NCBI Taxonomy" id="1166323"/>
    <lineage>
        <taxon>Bacteria</taxon>
        <taxon>Pseudomonadati</taxon>
        <taxon>Pseudomonadota</taxon>
        <taxon>Alphaproteobacteria</taxon>
        <taxon>Sphingomonadales</taxon>
        <taxon>Sphingomonadaceae</taxon>
        <taxon>Sphingomonas</taxon>
    </lineage>
</organism>
<evidence type="ECO:0000256" key="1">
    <source>
        <dbReference type="SAM" id="Phobius"/>
    </source>
</evidence>
<keyword evidence="4" id="KW-1185">Reference proteome</keyword>
<dbReference type="Proteomes" id="UP000436801">
    <property type="component" value="Unassembled WGS sequence"/>
</dbReference>
<feature type="transmembrane region" description="Helical" evidence="1">
    <location>
        <begin position="107"/>
        <end position="126"/>
    </location>
</feature>
<name>A0A1G7MN83_9SPHN</name>
<dbReference type="RefSeq" id="WP_149682575.1">
    <property type="nucleotide sequence ID" value="NZ_FNBI01000004.1"/>
</dbReference>